<feature type="compositionally biased region" description="Low complexity" evidence="1">
    <location>
        <begin position="1"/>
        <end position="12"/>
    </location>
</feature>
<reference evidence="3" key="1">
    <citation type="journal article" date="2015" name="Nat. Genet.">
        <title>The genome and transcriptome of the zoonotic hookworm Ancylostoma ceylanicum identify infection-specific gene families.</title>
        <authorList>
            <person name="Schwarz E.M."/>
            <person name="Hu Y."/>
            <person name="Antoshechkin I."/>
            <person name="Miller M.M."/>
            <person name="Sternberg P.W."/>
            <person name="Aroian R.V."/>
        </authorList>
    </citation>
    <scope>NUCLEOTIDE SEQUENCE</scope>
    <source>
        <strain evidence="3">HY135</strain>
    </source>
</reference>
<protein>
    <submittedName>
        <fullName evidence="2">Uncharacterized protein</fullName>
    </submittedName>
</protein>
<evidence type="ECO:0000313" key="2">
    <source>
        <dbReference type="EMBL" id="EYC04968.1"/>
    </source>
</evidence>
<comment type="caution">
    <text evidence="2">The sequence shown here is derived from an EMBL/GenBank/DDBJ whole genome shotgun (WGS) entry which is preliminary data.</text>
</comment>
<evidence type="ECO:0000313" key="3">
    <source>
        <dbReference type="Proteomes" id="UP000024635"/>
    </source>
</evidence>
<dbReference type="Proteomes" id="UP000024635">
    <property type="component" value="Unassembled WGS sequence"/>
</dbReference>
<feature type="compositionally biased region" description="Basic residues" evidence="1">
    <location>
        <begin position="18"/>
        <end position="38"/>
    </location>
</feature>
<evidence type="ECO:0000256" key="1">
    <source>
        <dbReference type="SAM" id="MobiDB-lite"/>
    </source>
</evidence>
<name>A0A016TRC9_9BILA</name>
<gene>
    <name evidence="2" type="primary">Acey_s0084.g1699</name>
    <name evidence="2" type="ORF">Y032_0084g1699</name>
</gene>
<accession>A0A016TRC9</accession>
<keyword evidence="3" id="KW-1185">Reference proteome</keyword>
<sequence>MERAPGRGAAQRGARDMHKAKRGQSRLRRRNSPARARKVQARTVGIVRVLYLASYWTDRAEIWRIGGGHRSRLTGPIYCILVTVPH</sequence>
<feature type="region of interest" description="Disordered" evidence="1">
    <location>
        <begin position="1"/>
        <end position="38"/>
    </location>
</feature>
<dbReference type="EMBL" id="JARK01001420">
    <property type="protein sequence ID" value="EYC04968.1"/>
    <property type="molecule type" value="Genomic_DNA"/>
</dbReference>
<organism evidence="2 3">
    <name type="scientific">Ancylostoma ceylanicum</name>
    <dbReference type="NCBI Taxonomy" id="53326"/>
    <lineage>
        <taxon>Eukaryota</taxon>
        <taxon>Metazoa</taxon>
        <taxon>Ecdysozoa</taxon>
        <taxon>Nematoda</taxon>
        <taxon>Chromadorea</taxon>
        <taxon>Rhabditida</taxon>
        <taxon>Rhabditina</taxon>
        <taxon>Rhabditomorpha</taxon>
        <taxon>Strongyloidea</taxon>
        <taxon>Ancylostomatidae</taxon>
        <taxon>Ancylostomatinae</taxon>
        <taxon>Ancylostoma</taxon>
    </lineage>
</organism>
<proteinExistence type="predicted"/>
<dbReference type="AlphaFoldDB" id="A0A016TRC9"/>